<keyword evidence="3 7" id="KW-0808">Transferase</keyword>
<proteinExistence type="inferred from homology"/>
<keyword evidence="5 7" id="KW-0819">tRNA processing</keyword>
<dbReference type="SUPFAM" id="SSF53335">
    <property type="entry name" value="S-adenosyl-L-methionine-dependent methyltransferases"/>
    <property type="match status" value="1"/>
</dbReference>
<dbReference type="EMBL" id="JASCZI010061963">
    <property type="protein sequence ID" value="MED6139820.1"/>
    <property type="molecule type" value="Genomic_DNA"/>
</dbReference>
<feature type="compositionally biased region" description="Acidic residues" evidence="8">
    <location>
        <begin position="676"/>
        <end position="693"/>
    </location>
</feature>
<evidence type="ECO:0000256" key="8">
    <source>
        <dbReference type="SAM" id="MobiDB-lite"/>
    </source>
</evidence>
<evidence type="ECO:0000256" key="4">
    <source>
        <dbReference type="ARBA" id="ARBA00022691"/>
    </source>
</evidence>
<dbReference type="Pfam" id="PF02005">
    <property type="entry name" value="TRM"/>
    <property type="match status" value="1"/>
</dbReference>
<dbReference type="InterPro" id="IPR002905">
    <property type="entry name" value="Trm1"/>
</dbReference>
<dbReference type="PANTHER" id="PTHR10631">
    <property type="entry name" value="N 2 ,N 2 -DIMETHYLGUANOSINE TRNA METHYLTRANSFERASE"/>
    <property type="match status" value="1"/>
</dbReference>
<keyword evidence="6 7" id="KW-0694">RNA-binding</keyword>
<feature type="compositionally biased region" description="Basic and acidic residues" evidence="8">
    <location>
        <begin position="694"/>
        <end position="718"/>
    </location>
</feature>
<evidence type="ECO:0008006" key="11">
    <source>
        <dbReference type="Google" id="ProtNLM"/>
    </source>
</evidence>
<accession>A0ABU6SUS2</accession>
<sequence length="816" mass="91551">MLTATLTPLSSIPQNPCRSSTVNTFPPYFSGRCKCEFQIERGLGFDTGGAFYRQESAAGRDLGVLAASLHKKSNGSLRVLDALCGCGIRSLRYLVEAEADFVAANDGNDDYGSTIAENLSRAQNGSCEGNSGERWKVTHLEANRVMVDYYMQKSLFDFIDVDSFGSDSSFLRSAMNALRLGGLLYVTSTDGYSSGGHRPHHSLAAYGAYVRPMPYSNEVGLRMLIGGAAREAAVLGYHITPLFSYYAYHGPVFRVLLRMNRGKIHDSRHYGYIGYCHKCGNSHEYSWDQLGQISCSCSMPMVSNSLVVSGPLWTGPLHDAAYLTDMLNLAKEWGWVESGSKNSLEKLINLMIDESDPKLPFGYIKLDEMASRAKINSPSLKALMSAMHQEGYAASRSQIATNAIKTNCPMTECIRIAKELLQFHFSPCSHFPKSKRTRRTQKDDFEACFNKSKKIKAQQIISRTPQTSPRTKVREPGTVTTLLKIKVSVKFFPLCIHEVSALYSVNGAYVLSTFSSFVVHYSKRYENPLRNVLSGKPFPDKVVPKELSDEDHAVFKFFQGKTQAQLGRLIMDTPVDTVENKKLFMRAFLLSFKRPSSWPPPLQMSRPGLTQPSITSKTQSKGIGCYMYITSSLRTQPPWIDYWNGRTLWDRMKQEKQDAASKKRPSSESEWKSESETDTEGYVPDDSEEDTDSEDTRSKELVQKKSRPEPNPAQEERRSKRRHESNDATEAQSGPDHEPPQQPRQLEQEETPIQQPEPQPQQQPPQDDVIDLSSCSDDEQPPHHMDAVHPLVPKVEKLQEDQPPPVLEQPSQSVVE</sequence>
<keyword evidence="1 7" id="KW-0820">tRNA-binding</keyword>
<dbReference type="InterPro" id="IPR042296">
    <property type="entry name" value="tRNA_met_Trm1_C"/>
</dbReference>
<keyword evidence="2 7" id="KW-0489">Methyltransferase</keyword>
<gene>
    <name evidence="9" type="ORF">PIB30_087558</name>
</gene>
<evidence type="ECO:0000256" key="3">
    <source>
        <dbReference type="ARBA" id="ARBA00022679"/>
    </source>
</evidence>
<feature type="compositionally biased region" description="Basic and acidic residues" evidence="8">
    <location>
        <begin position="654"/>
        <end position="675"/>
    </location>
</feature>
<evidence type="ECO:0000256" key="1">
    <source>
        <dbReference type="ARBA" id="ARBA00022555"/>
    </source>
</evidence>
<evidence type="ECO:0000256" key="7">
    <source>
        <dbReference type="PROSITE-ProRule" id="PRU00958"/>
    </source>
</evidence>
<evidence type="ECO:0000313" key="10">
    <source>
        <dbReference type="Proteomes" id="UP001341840"/>
    </source>
</evidence>
<dbReference type="PANTHER" id="PTHR10631:SF9">
    <property type="entry name" value="TRNA (GUANINE(26)-N(2))-DIMETHYLTRANSFERASE"/>
    <property type="match status" value="1"/>
</dbReference>
<dbReference type="Proteomes" id="UP001341840">
    <property type="component" value="Unassembled WGS sequence"/>
</dbReference>
<dbReference type="InterPro" id="IPR029063">
    <property type="entry name" value="SAM-dependent_MTases_sf"/>
</dbReference>
<evidence type="ECO:0000313" key="9">
    <source>
        <dbReference type="EMBL" id="MED6139820.1"/>
    </source>
</evidence>
<organism evidence="9 10">
    <name type="scientific">Stylosanthes scabra</name>
    <dbReference type="NCBI Taxonomy" id="79078"/>
    <lineage>
        <taxon>Eukaryota</taxon>
        <taxon>Viridiplantae</taxon>
        <taxon>Streptophyta</taxon>
        <taxon>Embryophyta</taxon>
        <taxon>Tracheophyta</taxon>
        <taxon>Spermatophyta</taxon>
        <taxon>Magnoliopsida</taxon>
        <taxon>eudicotyledons</taxon>
        <taxon>Gunneridae</taxon>
        <taxon>Pentapetalae</taxon>
        <taxon>rosids</taxon>
        <taxon>fabids</taxon>
        <taxon>Fabales</taxon>
        <taxon>Fabaceae</taxon>
        <taxon>Papilionoideae</taxon>
        <taxon>50 kb inversion clade</taxon>
        <taxon>dalbergioids sensu lato</taxon>
        <taxon>Dalbergieae</taxon>
        <taxon>Pterocarpus clade</taxon>
        <taxon>Stylosanthes</taxon>
    </lineage>
</organism>
<evidence type="ECO:0000256" key="2">
    <source>
        <dbReference type="ARBA" id="ARBA00022603"/>
    </source>
</evidence>
<keyword evidence="4 7" id="KW-0949">S-adenosyl-L-methionine</keyword>
<reference evidence="9 10" key="1">
    <citation type="journal article" date="2023" name="Plants (Basel)">
        <title>Bridging the Gap: Combining Genomics and Transcriptomics Approaches to Understand Stylosanthes scabra, an Orphan Legume from the Brazilian Caatinga.</title>
        <authorList>
            <person name="Ferreira-Neto J.R.C."/>
            <person name="da Silva M.D."/>
            <person name="Binneck E."/>
            <person name="de Melo N.F."/>
            <person name="da Silva R.H."/>
            <person name="de Melo A.L.T.M."/>
            <person name="Pandolfi V."/>
            <person name="Bustamante F.O."/>
            <person name="Brasileiro-Vidal A.C."/>
            <person name="Benko-Iseppon A.M."/>
        </authorList>
    </citation>
    <scope>NUCLEOTIDE SEQUENCE [LARGE SCALE GENOMIC DNA]</scope>
    <source>
        <tissue evidence="9">Leaves</tissue>
    </source>
</reference>
<dbReference type="Gene3D" id="3.30.56.70">
    <property type="entry name" value="N2,N2-dimethylguanosine tRNA methyltransferase, C-terminal domain"/>
    <property type="match status" value="1"/>
</dbReference>
<dbReference type="Gene3D" id="3.40.50.150">
    <property type="entry name" value="Vaccinia Virus protein VP39"/>
    <property type="match status" value="1"/>
</dbReference>
<dbReference type="PROSITE" id="PS51626">
    <property type="entry name" value="SAM_MT_TRM1"/>
    <property type="match status" value="1"/>
</dbReference>
<evidence type="ECO:0000256" key="6">
    <source>
        <dbReference type="ARBA" id="ARBA00022884"/>
    </source>
</evidence>
<comment type="caution">
    <text evidence="9">The sequence shown here is derived from an EMBL/GenBank/DDBJ whole genome shotgun (WGS) entry which is preliminary data.</text>
</comment>
<name>A0ABU6SUS2_9FABA</name>
<feature type="non-terminal residue" evidence="9">
    <location>
        <position position="816"/>
    </location>
</feature>
<evidence type="ECO:0000256" key="5">
    <source>
        <dbReference type="ARBA" id="ARBA00022694"/>
    </source>
</evidence>
<protein>
    <recommendedName>
        <fullName evidence="11">tRNA (guanine(26)-N(2))-dimethyltransferase</fullName>
    </recommendedName>
</protein>
<feature type="region of interest" description="Disordered" evidence="8">
    <location>
        <begin position="654"/>
        <end position="816"/>
    </location>
</feature>
<comment type="similarity">
    <text evidence="7">Belongs to the class I-like SAM-binding methyltransferase superfamily. Trm1 family.</text>
</comment>
<keyword evidence="10" id="KW-1185">Reference proteome</keyword>